<keyword evidence="3" id="KW-1185">Reference proteome</keyword>
<organism evidence="2 3">
    <name type="scientific">Dimargaris cristalligena</name>
    <dbReference type="NCBI Taxonomy" id="215637"/>
    <lineage>
        <taxon>Eukaryota</taxon>
        <taxon>Fungi</taxon>
        <taxon>Fungi incertae sedis</taxon>
        <taxon>Zoopagomycota</taxon>
        <taxon>Kickxellomycotina</taxon>
        <taxon>Dimargaritomycetes</taxon>
        <taxon>Dimargaritales</taxon>
        <taxon>Dimargaritaceae</taxon>
        <taxon>Dimargaris</taxon>
    </lineage>
</organism>
<dbReference type="PANTHER" id="PTHR21310">
    <property type="entry name" value="AMINOGLYCOSIDE PHOSPHOTRANSFERASE-RELATED-RELATED"/>
    <property type="match status" value="1"/>
</dbReference>
<dbReference type="Pfam" id="PF01636">
    <property type="entry name" value="APH"/>
    <property type="match status" value="1"/>
</dbReference>
<dbReference type="PANTHER" id="PTHR21310:SF54">
    <property type="entry name" value="AMINOGLYCOSIDE PHOSPHOTRANSFERASE DOMAIN-CONTAINING PROTEIN"/>
    <property type="match status" value="1"/>
</dbReference>
<dbReference type="InterPro" id="IPR011009">
    <property type="entry name" value="Kinase-like_dom_sf"/>
</dbReference>
<evidence type="ECO:0000313" key="3">
    <source>
        <dbReference type="Proteomes" id="UP000268162"/>
    </source>
</evidence>
<dbReference type="PROSITE" id="PS50011">
    <property type="entry name" value="PROTEIN_KINASE_DOM"/>
    <property type="match status" value="1"/>
</dbReference>
<feature type="non-terminal residue" evidence="2">
    <location>
        <position position="1"/>
    </location>
</feature>
<dbReference type="InterPro" id="IPR051678">
    <property type="entry name" value="AGP_Transferase"/>
</dbReference>
<dbReference type="GO" id="GO:0004672">
    <property type="term" value="F:protein kinase activity"/>
    <property type="evidence" value="ECO:0007669"/>
    <property type="project" value="InterPro"/>
</dbReference>
<dbReference type="AlphaFoldDB" id="A0A4P9ZSZ0"/>
<dbReference type="CDD" id="cd05120">
    <property type="entry name" value="APH_ChoK_like"/>
    <property type="match status" value="1"/>
</dbReference>
<dbReference type="SUPFAM" id="SSF56112">
    <property type="entry name" value="Protein kinase-like (PK-like)"/>
    <property type="match status" value="1"/>
</dbReference>
<dbReference type="Gene3D" id="3.90.1200.10">
    <property type="match status" value="1"/>
</dbReference>
<feature type="domain" description="Protein kinase" evidence="1">
    <location>
        <begin position="1"/>
        <end position="127"/>
    </location>
</feature>
<dbReference type="EMBL" id="ML002751">
    <property type="protein sequence ID" value="RKP35941.1"/>
    <property type="molecule type" value="Genomic_DNA"/>
</dbReference>
<dbReference type="InterPro" id="IPR002575">
    <property type="entry name" value="Aminoglycoside_PTrfase"/>
</dbReference>
<evidence type="ECO:0000259" key="1">
    <source>
        <dbReference type="PROSITE" id="PS50011"/>
    </source>
</evidence>
<keyword evidence="2" id="KW-0808">Transferase</keyword>
<feature type="non-terminal residue" evidence="2">
    <location>
        <position position="127"/>
    </location>
</feature>
<reference evidence="3" key="1">
    <citation type="journal article" date="2018" name="Nat. Microbiol.">
        <title>Leveraging single-cell genomics to expand the fungal tree of life.</title>
        <authorList>
            <person name="Ahrendt S.R."/>
            <person name="Quandt C.A."/>
            <person name="Ciobanu D."/>
            <person name="Clum A."/>
            <person name="Salamov A."/>
            <person name="Andreopoulos B."/>
            <person name="Cheng J.F."/>
            <person name="Woyke T."/>
            <person name="Pelin A."/>
            <person name="Henrissat B."/>
            <person name="Reynolds N.K."/>
            <person name="Benny G.L."/>
            <person name="Smith M.E."/>
            <person name="James T.Y."/>
            <person name="Grigoriev I.V."/>
        </authorList>
    </citation>
    <scope>NUCLEOTIDE SEQUENCE [LARGE SCALE GENOMIC DNA]</scope>
    <source>
        <strain evidence="3">RSA 468</strain>
    </source>
</reference>
<name>A0A4P9ZSZ0_9FUNG</name>
<proteinExistence type="predicted"/>
<sequence>EVQAMQFIKEHTTIPVPDIYSYHIDGPDSFIEMERIAGITLEECIAQNRVTADHRQRIAEQLNDYIQQMRKVQNDVMFSKHLKQRMYTINLTHGELLPSNIMVDPDTCQITGILDWEFSGFYPEYWE</sequence>
<dbReference type="GO" id="GO:0005524">
    <property type="term" value="F:ATP binding"/>
    <property type="evidence" value="ECO:0007669"/>
    <property type="project" value="InterPro"/>
</dbReference>
<dbReference type="InterPro" id="IPR000719">
    <property type="entry name" value="Prot_kinase_dom"/>
</dbReference>
<keyword evidence="2" id="KW-0418">Kinase</keyword>
<evidence type="ECO:0000313" key="2">
    <source>
        <dbReference type="EMBL" id="RKP35941.1"/>
    </source>
</evidence>
<dbReference type="Proteomes" id="UP000268162">
    <property type="component" value="Unassembled WGS sequence"/>
</dbReference>
<gene>
    <name evidence="2" type="ORF">BJ085DRAFT_11988</name>
</gene>
<accession>A0A4P9ZSZ0</accession>
<protein>
    <submittedName>
        <fullName evidence="2">Kinase-like domain-containing protein</fullName>
    </submittedName>
</protein>